<feature type="compositionally biased region" description="Polar residues" evidence="1">
    <location>
        <begin position="446"/>
        <end position="456"/>
    </location>
</feature>
<gene>
    <name evidence="2" type="ORF">C7999DRAFT_11175</name>
</gene>
<feature type="compositionally biased region" description="Pro residues" evidence="1">
    <location>
        <begin position="434"/>
        <end position="445"/>
    </location>
</feature>
<feature type="compositionally biased region" description="Low complexity" evidence="1">
    <location>
        <begin position="334"/>
        <end position="349"/>
    </location>
</feature>
<feature type="region of interest" description="Disordered" evidence="1">
    <location>
        <begin position="483"/>
        <end position="509"/>
    </location>
</feature>
<feature type="compositionally biased region" description="Acidic residues" evidence="1">
    <location>
        <begin position="37"/>
        <end position="47"/>
    </location>
</feature>
<feature type="region of interest" description="Disordered" evidence="1">
    <location>
        <begin position="1176"/>
        <end position="1210"/>
    </location>
</feature>
<evidence type="ECO:0000256" key="1">
    <source>
        <dbReference type="SAM" id="MobiDB-lite"/>
    </source>
</evidence>
<feature type="compositionally biased region" description="Polar residues" evidence="1">
    <location>
        <begin position="943"/>
        <end position="974"/>
    </location>
</feature>
<feature type="region of interest" description="Disordered" evidence="1">
    <location>
        <begin position="308"/>
        <end position="469"/>
    </location>
</feature>
<evidence type="ECO:0000313" key="2">
    <source>
        <dbReference type="EMBL" id="KAK4251045.1"/>
    </source>
</evidence>
<dbReference type="Proteomes" id="UP001303647">
    <property type="component" value="Unassembled WGS sequence"/>
</dbReference>
<comment type="caution">
    <text evidence="2">The sequence shown here is derived from an EMBL/GenBank/DDBJ whole genome shotgun (WGS) entry which is preliminary data.</text>
</comment>
<feature type="compositionally biased region" description="Low complexity" evidence="1">
    <location>
        <begin position="150"/>
        <end position="173"/>
    </location>
</feature>
<reference evidence="2" key="1">
    <citation type="journal article" date="2023" name="Mol. Phylogenet. Evol.">
        <title>Genome-scale phylogeny and comparative genomics of the fungal order Sordariales.</title>
        <authorList>
            <person name="Hensen N."/>
            <person name="Bonometti L."/>
            <person name="Westerberg I."/>
            <person name="Brannstrom I.O."/>
            <person name="Guillou S."/>
            <person name="Cros-Aarteil S."/>
            <person name="Calhoun S."/>
            <person name="Haridas S."/>
            <person name="Kuo A."/>
            <person name="Mondo S."/>
            <person name="Pangilinan J."/>
            <person name="Riley R."/>
            <person name="LaButti K."/>
            <person name="Andreopoulos B."/>
            <person name="Lipzen A."/>
            <person name="Chen C."/>
            <person name="Yan M."/>
            <person name="Daum C."/>
            <person name="Ng V."/>
            <person name="Clum A."/>
            <person name="Steindorff A."/>
            <person name="Ohm R.A."/>
            <person name="Martin F."/>
            <person name="Silar P."/>
            <person name="Natvig D.O."/>
            <person name="Lalanne C."/>
            <person name="Gautier V."/>
            <person name="Ament-Velasquez S.L."/>
            <person name="Kruys A."/>
            <person name="Hutchinson M.I."/>
            <person name="Powell A.J."/>
            <person name="Barry K."/>
            <person name="Miller A.N."/>
            <person name="Grigoriev I.V."/>
            <person name="Debuchy R."/>
            <person name="Gladieux P."/>
            <person name="Hiltunen Thoren M."/>
            <person name="Johannesson H."/>
        </authorList>
    </citation>
    <scope>NUCLEOTIDE SEQUENCE</scope>
    <source>
        <strain evidence="2">CBS 359.72</strain>
    </source>
</reference>
<keyword evidence="3" id="KW-1185">Reference proteome</keyword>
<evidence type="ECO:0000313" key="3">
    <source>
        <dbReference type="Proteomes" id="UP001303647"/>
    </source>
</evidence>
<feature type="compositionally biased region" description="Basic and acidic residues" evidence="1">
    <location>
        <begin position="71"/>
        <end position="86"/>
    </location>
</feature>
<feature type="region of interest" description="Disordered" evidence="1">
    <location>
        <begin position="603"/>
        <end position="640"/>
    </location>
</feature>
<organism evidence="2 3">
    <name type="scientific">Corynascus novoguineensis</name>
    <dbReference type="NCBI Taxonomy" id="1126955"/>
    <lineage>
        <taxon>Eukaryota</taxon>
        <taxon>Fungi</taxon>
        <taxon>Dikarya</taxon>
        <taxon>Ascomycota</taxon>
        <taxon>Pezizomycotina</taxon>
        <taxon>Sordariomycetes</taxon>
        <taxon>Sordariomycetidae</taxon>
        <taxon>Sordariales</taxon>
        <taxon>Chaetomiaceae</taxon>
        <taxon>Corynascus</taxon>
    </lineage>
</organism>
<feature type="compositionally biased region" description="Polar residues" evidence="1">
    <location>
        <begin position="356"/>
        <end position="378"/>
    </location>
</feature>
<feature type="region of interest" description="Disordered" evidence="1">
    <location>
        <begin position="32"/>
        <end position="221"/>
    </location>
</feature>
<feature type="region of interest" description="Disordered" evidence="1">
    <location>
        <begin position="1263"/>
        <end position="1347"/>
    </location>
</feature>
<sequence length="1347" mass="141262">MAGLPENWEWDYDGKRWFYRYKPTGLIQYTFPKPGDEFPEFIDDTADPPDLAPEEKLVSQQQIKRRSTLGESHEKQKPATTQRDRASSNAVSDPDDTGAPFWLQPDGLMYMGPGAYNDISPLQEEEEERGQSDGTSNEKKDIPGEPAAPPTTVAADAAAPAAAAAVTAATTAPKASPNESSAEPARSQASPATSANNTPSVTNSLPVTATPELDSAPVITATEQMLAESVVQPAQPPEVPLLDSREVPYDPIGFVAELASESTAKCDEEINPAPVELPSNDVLLDKSEPASYVNAFHLAPVELPSDEIRPARTVEGSAAEKKALSPQMPYRVEQQQQQNPQNAGQNLLNRSYKPVRQNSMPQTASTQSLNPAPTSISGKYQPYNPAKHTVLGAAGATRLPSIERQTSPPVGDNKRHSLSGPVLSQFKLSDAPPAMYPTPLRPSDPPNQGAQSTAPVPSTGPRSLGGLAHVPSVLQPARGRPVIRAQTPSQSQGASPARTYQAYKPSRDLQREIEDTVQLLSKTGYGQEPANPEASSLARPQVSRESTLPAHLPALPFTEARPHLPHSAMSEPVTLQSLSSQKAAPDEHIDIASSAGTGIRVPVEYNAPLPPSSSDVPPPLKLSRKSPSPGNSPPTIASPPKIANSAVAAHAADGTGGRSEKFGATAQTGVPAVGVQPYLQTFPGAEQHGNPVTAIPQTSPEQVISSGFSVAVDPTIRPELQAAASCEPVILQSGPSNLRAPTTSFSVDASHFPPIAANTSAAQVHHHIPPSTSVPTDQNATGNALQLPAISPAAPAASTHSSSDASIGLGVQQAVAPQAPSAIPRDPGLRTPSPVSRAASPPTRSNVSEGLPSVPPLVTINSPPNSVVVAPAPADRNKSQSPRIGRDATAVASSPPRPTSNSEEYSIPHGHHPLASHPVNLARPSPPTPEPSNATEATHAVSPESSMAQSNVGTAQTSAVSNQQLQTGTIKTHSQPLTQGPPIQPQPLPTSPPPAQQFATPSSPSVQTLGQKTAQANGKQIPTASEHKQQPMHPAQQPMHPAGQTPPTQPIQGQPISMPLSSTQASQPMPVRTFSHPGLSQPGLPFHPGTPGTAPPQMPMMFPPPTTAPGMPTQHRYPFQPGTPLQPGMQHHPVPPHMMQPSQTMPGVQYVMQHTQPAPPAKEEKSWFGRLWRSDSVKKQTPASPASRIQKAPTQHQVQPAFPPQLQPNQPATALQFAPQITAMAPPTGNPNPHFQLPPGNPNSTQPLMTSPEVMESIKKQEMRLHSPGQTQNTGSRQGHGQAPLSGAPHQGASSGGVGQEANNTFAPAGGGRGNGAKAGGWEKTKNGVSSSGYDGSGWGDDDDEGY</sequence>
<feature type="compositionally biased region" description="Pro residues" evidence="1">
    <location>
        <begin position="608"/>
        <end position="620"/>
    </location>
</feature>
<feature type="compositionally biased region" description="Polar residues" evidence="1">
    <location>
        <begin position="998"/>
        <end position="1023"/>
    </location>
</feature>
<feature type="region of interest" description="Disordered" evidence="1">
    <location>
        <begin position="524"/>
        <end position="548"/>
    </location>
</feature>
<feature type="compositionally biased region" description="Pro residues" evidence="1">
    <location>
        <begin position="982"/>
        <end position="995"/>
    </location>
</feature>
<name>A0AAN7HTQ8_9PEZI</name>
<feature type="compositionally biased region" description="Low complexity" evidence="1">
    <location>
        <begin position="861"/>
        <end position="874"/>
    </location>
</feature>
<feature type="region of interest" description="Disordered" evidence="1">
    <location>
        <begin position="816"/>
        <end position="1069"/>
    </location>
</feature>
<evidence type="ECO:0008006" key="4">
    <source>
        <dbReference type="Google" id="ProtNLM"/>
    </source>
</evidence>
<protein>
    <recommendedName>
        <fullName evidence="4">WW domain-containing protein</fullName>
    </recommendedName>
</protein>
<feature type="compositionally biased region" description="Gly residues" evidence="1">
    <location>
        <begin position="1309"/>
        <end position="1319"/>
    </location>
</feature>
<feature type="compositionally biased region" description="Polar residues" evidence="1">
    <location>
        <begin position="177"/>
        <end position="207"/>
    </location>
</feature>
<feature type="region of interest" description="Disordered" evidence="1">
    <location>
        <begin position="1223"/>
        <end position="1249"/>
    </location>
</feature>
<feature type="compositionally biased region" description="Basic and acidic residues" evidence="1">
    <location>
        <begin position="308"/>
        <end position="323"/>
    </location>
</feature>
<proteinExistence type="predicted"/>
<feature type="compositionally biased region" description="Polar residues" evidence="1">
    <location>
        <begin position="1268"/>
        <end position="1279"/>
    </location>
</feature>
<dbReference type="EMBL" id="MU857608">
    <property type="protein sequence ID" value="KAK4251045.1"/>
    <property type="molecule type" value="Genomic_DNA"/>
</dbReference>
<feature type="compositionally biased region" description="Low complexity" evidence="1">
    <location>
        <begin position="1031"/>
        <end position="1056"/>
    </location>
</feature>
<accession>A0AAN7HTQ8</accession>
<reference evidence="2" key="2">
    <citation type="submission" date="2023-05" db="EMBL/GenBank/DDBJ databases">
        <authorList>
            <consortium name="Lawrence Berkeley National Laboratory"/>
            <person name="Steindorff A."/>
            <person name="Hensen N."/>
            <person name="Bonometti L."/>
            <person name="Westerberg I."/>
            <person name="Brannstrom I.O."/>
            <person name="Guillou S."/>
            <person name="Cros-Aarteil S."/>
            <person name="Calhoun S."/>
            <person name="Haridas S."/>
            <person name="Kuo A."/>
            <person name="Mondo S."/>
            <person name="Pangilinan J."/>
            <person name="Riley R."/>
            <person name="Labutti K."/>
            <person name="Andreopoulos B."/>
            <person name="Lipzen A."/>
            <person name="Chen C."/>
            <person name="Yanf M."/>
            <person name="Daum C."/>
            <person name="Ng V."/>
            <person name="Clum A."/>
            <person name="Ohm R."/>
            <person name="Martin F."/>
            <person name="Silar P."/>
            <person name="Natvig D."/>
            <person name="Lalanne C."/>
            <person name="Gautier V."/>
            <person name="Ament-Velasquez S.L."/>
            <person name="Kruys A."/>
            <person name="Hutchinson M.I."/>
            <person name="Powell A.J."/>
            <person name="Barry K."/>
            <person name="Miller A.N."/>
            <person name="Grigoriev I.V."/>
            <person name="Debuchy R."/>
            <person name="Gladieux P."/>
            <person name="Thoren M.H."/>
            <person name="Johannesson H."/>
        </authorList>
    </citation>
    <scope>NUCLEOTIDE SEQUENCE</scope>
    <source>
        <strain evidence="2">CBS 359.72</strain>
    </source>
</reference>